<dbReference type="SUPFAM" id="SSF52540">
    <property type="entry name" value="P-loop containing nucleoside triphosphate hydrolases"/>
    <property type="match status" value="1"/>
</dbReference>
<accession>A0A4U8YXV9</accession>
<gene>
    <name evidence="1" type="ORF">MTUNDRAET4_0939</name>
</gene>
<evidence type="ECO:0008006" key="3">
    <source>
        <dbReference type="Google" id="ProtNLM"/>
    </source>
</evidence>
<dbReference type="AlphaFoldDB" id="A0A4U8YXV9"/>
<reference evidence="1 2" key="1">
    <citation type="submission" date="2019-03" db="EMBL/GenBank/DDBJ databases">
        <authorList>
            <person name="Kox A.R. M."/>
        </authorList>
    </citation>
    <scope>NUCLEOTIDE SEQUENCE [LARGE SCALE GENOMIC DNA]</scope>
    <source>
        <strain evidence="1">MTUNDRAET4 annotated genome</strain>
    </source>
</reference>
<evidence type="ECO:0000313" key="1">
    <source>
        <dbReference type="EMBL" id="VFU07832.1"/>
    </source>
</evidence>
<dbReference type="Gene3D" id="3.40.50.300">
    <property type="entry name" value="P-loop containing nucleotide triphosphate hydrolases"/>
    <property type="match status" value="1"/>
</dbReference>
<dbReference type="Proteomes" id="UP000294360">
    <property type="component" value="Chromosome"/>
</dbReference>
<sequence length="305" mass="33712">MGWEDHGTYSNISRTGFWDGIERVVAIVGCQRSGTTLTGQIVGAHPQAFLVDEFDGLYPWFHAETDRHHNAAALAEAMVKSAEAKYRQMDKPRRLGGAVTAGDIGAKILVLKAPNLTYDVGRLSSLRAPVSVVYPVRDPRAVVASMARLSHIDFVGNQLRLLNNRPELIERFAAEYRLIADEAQPPWIRRAAIWNIKSSMAPTFRQAGICVTQFRYEDLVCEPDRMISRILDECHLPDSAEALRSHALYRGEGPGGTDRTRPIDATSLFVWRSDLDEAQQADVIHIAGASARSFGYGGPDNATQP</sequence>
<proteinExistence type="predicted"/>
<dbReference type="KEGG" id="mtun:MTUNDRAET4_0939"/>
<dbReference type="EMBL" id="LR536450">
    <property type="protein sequence ID" value="VFU07832.1"/>
    <property type="molecule type" value="Genomic_DNA"/>
</dbReference>
<name>A0A4U8YXV9_METTU</name>
<dbReference type="RefSeq" id="WP_166795860.1">
    <property type="nucleotide sequence ID" value="NZ_CP139089.1"/>
</dbReference>
<evidence type="ECO:0000313" key="2">
    <source>
        <dbReference type="Proteomes" id="UP000294360"/>
    </source>
</evidence>
<dbReference type="Pfam" id="PF13469">
    <property type="entry name" value="Sulfotransfer_3"/>
    <property type="match status" value="1"/>
</dbReference>
<dbReference type="InterPro" id="IPR027417">
    <property type="entry name" value="P-loop_NTPase"/>
</dbReference>
<protein>
    <recommendedName>
        <fullName evidence="3">Sulfotransferase</fullName>
    </recommendedName>
</protein>
<organism evidence="1 2">
    <name type="scientific">Methylocella tundrae</name>
    <dbReference type="NCBI Taxonomy" id="227605"/>
    <lineage>
        <taxon>Bacteria</taxon>
        <taxon>Pseudomonadati</taxon>
        <taxon>Pseudomonadota</taxon>
        <taxon>Alphaproteobacteria</taxon>
        <taxon>Hyphomicrobiales</taxon>
        <taxon>Beijerinckiaceae</taxon>
        <taxon>Methylocella</taxon>
    </lineage>
</organism>